<name>A0A348AL67_9FIRM</name>
<dbReference type="KEGG" id="mana:MAMMFC1_02500"/>
<evidence type="ECO:0000313" key="2">
    <source>
        <dbReference type="EMBL" id="BBB91815.1"/>
    </source>
</evidence>
<dbReference type="OrthoDB" id="1684071at2"/>
<feature type="region of interest" description="Disordered" evidence="1">
    <location>
        <begin position="123"/>
        <end position="154"/>
    </location>
</feature>
<dbReference type="EMBL" id="AP018449">
    <property type="protein sequence ID" value="BBB91815.1"/>
    <property type="molecule type" value="Genomic_DNA"/>
</dbReference>
<accession>A0A348AL67</accession>
<evidence type="ECO:0000313" key="3">
    <source>
        <dbReference type="Proteomes" id="UP000276437"/>
    </source>
</evidence>
<organism evidence="2 3">
    <name type="scientific">Methylomusa anaerophila</name>
    <dbReference type="NCBI Taxonomy" id="1930071"/>
    <lineage>
        <taxon>Bacteria</taxon>
        <taxon>Bacillati</taxon>
        <taxon>Bacillota</taxon>
        <taxon>Negativicutes</taxon>
        <taxon>Selenomonadales</taxon>
        <taxon>Sporomusaceae</taxon>
        <taxon>Methylomusa</taxon>
    </lineage>
</organism>
<dbReference type="RefSeq" id="WP_126308790.1">
    <property type="nucleotide sequence ID" value="NZ_AP018449.1"/>
</dbReference>
<dbReference type="AlphaFoldDB" id="A0A348AL67"/>
<keyword evidence="3" id="KW-1185">Reference proteome</keyword>
<sequence length="154" mass="17278">MSSDATVFSQIYHRVFEKSYTIRETEGLLRDFVGSIGKALSHNEIILGHIKILAKLPEPAAEYFITLSLTRLDQIDVTPSEHWRNGGGVILDSLELYVNVLIFGHTISAVEKVVTETLKDLGTGSTEWKEPSKNVSRKVQPKVLRGKKRNSNEK</sequence>
<proteinExistence type="predicted"/>
<reference evidence="2 3" key="1">
    <citation type="journal article" date="2018" name="Int. J. Syst. Evol. Microbiol.">
        <title>Methylomusa anaerophila gen. nov., sp. nov., an anaerobic methanol-utilizing bacterium isolated from a microbial fuel cell.</title>
        <authorList>
            <person name="Amano N."/>
            <person name="Yamamuro A."/>
            <person name="Miyahara M."/>
            <person name="Kouzuma A."/>
            <person name="Abe T."/>
            <person name="Watanabe K."/>
        </authorList>
    </citation>
    <scope>NUCLEOTIDE SEQUENCE [LARGE SCALE GENOMIC DNA]</scope>
    <source>
        <strain evidence="2 3">MMFC1</strain>
    </source>
</reference>
<protein>
    <submittedName>
        <fullName evidence="2">Uncharacterized protein</fullName>
    </submittedName>
</protein>
<gene>
    <name evidence="2" type="ORF">MAMMFC1_02500</name>
</gene>
<feature type="compositionally biased region" description="Basic residues" evidence="1">
    <location>
        <begin position="135"/>
        <end position="154"/>
    </location>
</feature>
<dbReference type="Proteomes" id="UP000276437">
    <property type="component" value="Chromosome"/>
</dbReference>
<evidence type="ECO:0000256" key="1">
    <source>
        <dbReference type="SAM" id="MobiDB-lite"/>
    </source>
</evidence>